<organism evidence="1 2">
    <name type="scientific">Aspergillus sclerotiicarbonarius (strain CBS 121057 / IBT 28362)</name>
    <dbReference type="NCBI Taxonomy" id="1448318"/>
    <lineage>
        <taxon>Eukaryota</taxon>
        <taxon>Fungi</taxon>
        <taxon>Dikarya</taxon>
        <taxon>Ascomycota</taxon>
        <taxon>Pezizomycotina</taxon>
        <taxon>Eurotiomycetes</taxon>
        <taxon>Eurotiomycetidae</taxon>
        <taxon>Eurotiales</taxon>
        <taxon>Aspergillaceae</taxon>
        <taxon>Aspergillus</taxon>
        <taxon>Aspergillus subgen. Circumdati</taxon>
    </lineage>
</organism>
<gene>
    <name evidence="1" type="ORF">BO78DRAFT_395330</name>
</gene>
<keyword evidence="2" id="KW-1185">Reference proteome</keyword>
<dbReference type="Proteomes" id="UP000248423">
    <property type="component" value="Unassembled WGS sequence"/>
</dbReference>
<dbReference type="VEuPathDB" id="FungiDB:BO78DRAFT_395330"/>
<dbReference type="EMBL" id="KZ826331">
    <property type="protein sequence ID" value="PYI09014.1"/>
    <property type="molecule type" value="Genomic_DNA"/>
</dbReference>
<dbReference type="AlphaFoldDB" id="A0A319EWM8"/>
<proteinExistence type="predicted"/>
<reference evidence="1 2" key="1">
    <citation type="submission" date="2018-02" db="EMBL/GenBank/DDBJ databases">
        <title>The genomes of Aspergillus section Nigri reveals drivers in fungal speciation.</title>
        <authorList>
            <consortium name="DOE Joint Genome Institute"/>
            <person name="Vesth T.C."/>
            <person name="Nybo J."/>
            <person name="Theobald S."/>
            <person name="Brandl J."/>
            <person name="Frisvad J.C."/>
            <person name="Nielsen K.F."/>
            <person name="Lyhne E.K."/>
            <person name="Kogle M.E."/>
            <person name="Kuo A."/>
            <person name="Riley R."/>
            <person name="Clum A."/>
            <person name="Nolan M."/>
            <person name="Lipzen A."/>
            <person name="Salamov A."/>
            <person name="Henrissat B."/>
            <person name="Wiebenga A."/>
            <person name="De vries R.P."/>
            <person name="Grigoriev I.V."/>
            <person name="Mortensen U.H."/>
            <person name="Andersen M.R."/>
            <person name="Baker S.E."/>
        </authorList>
    </citation>
    <scope>NUCLEOTIDE SEQUENCE [LARGE SCALE GENOMIC DNA]</scope>
    <source>
        <strain evidence="1 2">CBS 121057</strain>
    </source>
</reference>
<sequence>MQPHSLPSIQNPASTITPKQLILESTYHASHLYDERYFLWSSWEILITRPSPPLPFHIFSSSFQYNYIP</sequence>
<name>A0A319EWM8_ASPSB</name>
<evidence type="ECO:0000313" key="1">
    <source>
        <dbReference type="EMBL" id="PYI09014.1"/>
    </source>
</evidence>
<accession>A0A319EWM8</accession>
<evidence type="ECO:0000313" key="2">
    <source>
        <dbReference type="Proteomes" id="UP000248423"/>
    </source>
</evidence>
<protein>
    <submittedName>
        <fullName evidence="1">Uncharacterized protein</fullName>
    </submittedName>
</protein>